<reference evidence="3 4" key="1">
    <citation type="journal article" date="2016" name="Sci. Rep.">
        <title>The Dendrobium catenatum Lindl. genome sequence provides insights into polysaccharide synthase, floral development and adaptive evolution.</title>
        <authorList>
            <person name="Zhang G.Q."/>
            <person name="Xu Q."/>
            <person name="Bian C."/>
            <person name="Tsai W.C."/>
            <person name="Yeh C.M."/>
            <person name="Liu K.W."/>
            <person name="Yoshida K."/>
            <person name="Zhang L.S."/>
            <person name="Chang S.B."/>
            <person name="Chen F."/>
            <person name="Shi Y."/>
            <person name="Su Y.Y."/>
            <person name="Zhang Y.Q."/>
            <person name="Chen L.J."/>
            <person name="Yin Y."/>
            <person name="Lin M."/>
            <person name="Huang H."/>
            <person name="Deng H."/>
            <person name="Wang Z.W."/>
            <person name="Zhu S.L."/>
            <person name="Zhao X."/>
            <person name="Deng C."/>
            <person name="Niu S.C."/>
            <person name="Huang J."/>
            <person name="Wang M."/>
            <person name="Liu G.H."/>
            <person name="Yang H.J."/>
            <person name="Xiao X.J."/>
            <person name="Hsiao Y.Y."/>
            <person name="Wu W.L."/>
            <person name="Chen Y.Y."/>
            <person name="Mitsuda N."/>
            <person name="Ohme-Takagi M."/>
            <person name="Luo Y.B."/>
            <person name="Van de Peer Y."/>
            <person name="Liu Z.J."/>
        </authorList>
    </citation>
    <scope>NUCLEOTIDE SEQUENCE [LARGE SCALE GENOMIC DNA]</scope>
    <source>
        <tissue evidence="3">The whole plant</tissue>
    </source>
</reference>
<proteinExistence type="predicted"/>
<feature type="coiled-coil region" evidence="1">
    <location>
        <begin position="71"/>
        <end position="98"/>
    </location>
</feature>
<evidence type="ECO:0000256" key="1">
    <source>
        <dbReference type="SAM" id="Coils"/>
    </source>
</evidence>
<dbReference type="Proteomes" id="UP000233837">
    <property type="component" value="Unassembled WGS sequence"/>
</dbReference>
<evidence type="ECO:0000256" key="2">
    <source>
        <dbReference type="SAM" id="MobiDB-lite"/>
    </source>
</evidence>
<evidence type="ECO:0000313" key="4">
    <source>
        <dbReference type="Proteomes" id="UP000233837"/>
    </source>
</evidence>
<reference evidence="3 4" key="2">
    <citation type="journal article" date="2017" name="Nature">
        <title>The Apostasia genome and the evolution of orchids.</title>
        <authorList>
            <person name="Zhang G.Q."/>
            <person name="Liu K.W."/>
            <person name="Li Z."/>
            <person name="Lohaus R."/>
            <person name="Hsiao Y.Y."/>
            <person name="Niu S.C."/>
            <person name="Wang J.Y."/>
            <person name="Lin Y.C."/>
            <person name="Xu Q."/>
            <person name="Chen L.J."/>
            <person name="Yoshida K."/>
            <person name="Fujiwara S."/>
            <person name="Wang Z.W."/>
            <person name="Zhang Y.Q."/>
            <person name="Mitsuda N."/>
            <person name="Wang M."/>
            <person name="Liu G.H."/>
            <person name="Pecoraro L."/>
            <person name="Huang H.X."/>
            <person name="Xiao X.J."/>
            <person name="Lin M."/>
            <person name="Wu X.Y."/>
            <person name="Wu W.L."/>
            <person name="Chen Y.Y."/>
            <person name="Chang S.B."/>
            <person name="Sakamoto S."/>
            <person name="Ohme-Takagi M."/>
            <person name="Yagi M."/>
            <person name="Zeng S.J."/>
            <person name="Shen C.Y."/>
            <person name="Yeh C.M."/>
            <person name="Luo Y.B."/>
            <person name="Tsai W.C."/>
            <person name="Van de Peer Y."/>
            <person name="Liu Z.J."/>
        </authorList>
    </citation>
    <scope>NUCLEOTIDE SEQUENCE [LARGE SCALE GENOMIC DNA]</scope>
    <source>
        <tissue evidence="3">The whole plant</tissue>
    </source>
</reference>
<organism evidence="3 4">
    <name type="scientific">Dendrobium catenatum</name>
    <dbReference type="NCBI Taxonomy" id="906689"/>
    <lineage>
        <taxon>Eukaryota</taxon>
        <taxon>Viridiplantae</taxon>
        <taxon>Streptophyta</taxon>
        <taxon>Embryophyta</taxon>
        <taxon>Tracheophyta</taxon>
        <taxon>Spermatophyta</taxon>
        <taxon>Magnoliopsida</taxon>
        <taxon>Liliopsida</taxon>
        <taxon>Asparagales</taxon>
        <taxon>Orchidaceae</taxon>
        <taxon>Epidendroideae</taxon>
        <taxon>Malaxideae</taxon>
        <taxon>Dendrobiinae</taxon>
        <taxon>Dendrobium</taxon>
    </lineage>
</organism>
<accession>A0A2I0VH76</accession>
<sequence length="152" mass="17343">MVRHTNANEEAYYDDGEDDDDQEPSVRQVYQRHREAGSATGRGGHSQAEEERDEAEENPFTDENASLADMQRHIRRQMRAKDREISQLNEKMTKMMAQMGAMMQMMQRNAAIGAMPNPHADHPKFQMPQVLGVRGAPESDNEVHNIPRQPTP</sequence>
<evidence type="ECO:0000313" key="3">
    <source>
        <dbReference type="EMBL" id="PKU62772.1"/>
    </source>
</evidence>
<protein>
    <submittedName>
        <fullName evidence="3">Uncharacterized protein</fullName>
    </submittedName>
</protein>
<name>A0A2I0VH76_9ASPA</name>
<keyword evidence="1" id="KW-0175">Coiled coil</keyword>
<feature type="compositionally biased region" description="Acidic residues" evidence="2">
    <location>
        <begin position="50"/>
        <end position="60"/>
    </location>
</feature>
<feature type="compositionally biased region" description="Acidic residues" evidence="2">
    <location>
        <begin position="11"/>
        <end position="23"/>
    </location>
</feature>
<feature type="region of interest" description="Disordered" evidence="2">
    <location>
        <begin position="1"/>
        <end position="70"/>
    </location>
</feature>
<dbReference type="EMBL" id="KZ503590">
    <property type="protein sequence ID" value="PKU62772.1"/>
    <property type="molecule type" value="Genomic_DNA"/>
</dbReference>
<keyword evidence="4" id="KW-1185">Reference proteome</keyword>
<dbReference type="AlphaFoldDB" id="A0A2I0VH76"/>
<gene>
    <name evidence="3" type="ORF">MA16_Dca026380</name>
</gene>